<name>A0ACC1Y7H2_MELAZ</name>
<evidence type="ECO:0000313" key="1">
    <source>
        <dbReference type="EMBL" id="KAJ4719014.1"/>
    </source>
</evidence>
<sequence length="853" mass="97108">MAEAIVSSVLEQLISISSEEVRLVVGVKKEVKKLTNNLKAIQGVLVDAEQKQLKEAQVGAWLDQLKDTSYDMEDVLDEWKIARMKLQMDKAENGLVIPKKKKALISKLCESNEQQEGPHVISIVGMGGIGKTTLAQLAYNDDEVKKVFDKIIWVCVSDPFDEFRIAKAIIEAFERSNPNLGQFQSLLEQINASILRKKFLLVLDDVWTEDHNKWEPFKNCLKNGLHGSKILVTTRKETVAKMMNSVDIINIKELSYNECRLLFKKLAFSGRSPLECEKLEEIGRKVVHKCKGLPLAAKAIGSLLCFKKNKEEWQSILDSELWKLEEFEKGICPPLLLSYNDLPSKIKSCFSYCAVFVKDSIIDKDELIKLWMAEGYLVAEGNKEMEIVGDGYFDYLATRSFFQEFNTDSNGNVYSCKMHDIVHDLAQFVSRNECASIEICDPDSSLTSTSFDKVRHSTLVLKRDTSFPVSIFSAQKLRSLFIHVWSGRCQGKVFDSLTCLRALSISGSLSFLEISKGIEKLIHLRYLCLHYRNIKELPEACCGLYNLQTLDIRECYELKTLPERVHKLVNLRHLLLEIYQLHYMPKGIERLTGLRSLAEFVVSGDGQYGGKACNIGSLKHLNHLRGSLQIRGLGNVIDVEEARKAELEKKKNLSSLTLLFTPTRESEIEVDNEAIIEALTPTPKLEELEILSYRGKMLPNWLMSLTNLKNLSLKDCHNCESVPFLGKFPFLECIFISLMESVKRVGYEFLGIKSDHVTSSSSSSPVIAFPKLKFLNFSNRHEWEEWDFGITSSGKEDIIIMPHLNHLRITDCPKLKALPDHLLQSTTLKTISIIRCPILEEDGNFFRRKHFRE</sequence>
<proteinExistence type="predicted"/>
<gene>
    <name evidence="1" type="ORF">OWV82_010635</name>
</gene>
<protein>
    <submittedName>
        <fullName evidence="1">Disease resistance protein</fullName>
    </submittedName>
</protein>
<reference evidence="1 2" key="1">
    <citation type="journal article" date="2023" name="Science">
        <title>Complex scaffold remodeling in plant triterpene biosynthesis.</title>
        <authorList>
            <person name="De La Pena R."/>
            <person name="Hodgson H."/>
            <person name="Liu J.C."/>
            <person name="Stephenson M.J."/>
            <person name="Martin A.C."/>
            <person name="Owen C."/>
            <person name="Harkess A."/>
            <person name="Leebens-Mack J."/>
            <person name="Jimenez L.E."/>
            <person name="Osbourn A."/>
            <person name="Sattely E.S."/>
        </authorList>
    </citation>
    <scope>NUCLEOTIDE SEQUENCE [LARGE SCALE GENOMIC DNA]</scope>
    <source>
        <strain evidence="2">cv. JPN11</strain>
        <tissue evidence="1">Leaf</tissue>
    </source>
</reference>
<comment type="caution">
    <text evidence="1">The sequence shown here is derived from an EMBL/GenBank/DDBJ whole genome shotgun (WGS) entry which is preliminary data.</text>
</comment>
<accession>A0ACC1Y7H2</accession>
<dbReference type="Proteomes" id="UP001164539">
    <property type="component" value="Chromosome 5"/>
</dbReference>
<evidence type="ECO:0000313" key="2">
    <source>
        <dbReference type="Proteomes" id="UP001164539"/>
    </source>
</evidence>
<keyword evidence="2" id="KW-1185">Reference proteome</keyword>
<dbReference type="EMBL" id="CM051398">
    <property type="protein sequence ID" value="KAJ4719014.1"/>
    <property type="molecule type" value="Genomic_DNA"/>
</dbReference>
<organism evidence="1 2">
    <name type="scientific">Melia azedarach</name>
    <name type="common">Chinaberry tree</name>
    <dbReference type="NCBI Taxonomy" id="155640"/>
    <lineage>
        <taxon>Eukaryota</taxon>
        <taxon>Viridiplantae</taxon>
        <taxon>Streptophyta</taxon>
        <taxon>Embryophyta</taxon>
        <taxon>Tracheophyta</taxon>
        <taxon>Spermatophyta</taxon>
        <taxon>Magnoliopsida</taxon>
        <taxon>eudicotyledons</taxon>
        <taxon>Gunneridae</taxon>
        <taxon>Pentapetalae</taxon>
        <taxon>rosids</taxon>
        <taxon>malvids</taxon>
        <taxon>Sapindales</taxon>
        <taxon>Meliaceae</taxon>
        <taxon>Melia</taxon>
    </lineage>
</organism>